<evidence type="ECO:0000259" key="7">
    <source>
        <dbReference type="Pfam" id="PF20684"/>
    </source>
</evidence>
<dbReference type="PANTHER" id="PTHR33048:SF157">
    <property type="entry name" value="INTEGRAL MEMBRANE PROTEIN"/>
    <property type="match status" value="1"/>
</dbReference>
<feature type="transmembrane region" description="Helical" evidence="6">
    <location>
        <begin position="227"/>
        <end position="250"/>
    </location>
</feature>
<dbReference type="OrthoDB" id="4223416at2759"/>
<evidence type="ECO:0000313" key="8">
    <source>
        <dbReference type="EMBL" id="RAO73881.1"/>
    </source>
</evidence>
<evidence type="ECO:0000256" key="2">
    <source>
        <dbReference type="ARBA" id="ARBA00022692"/>
    </source>
</evidence>
<protein>
    <recommendedName>
        <fullName evidence="7">Rhodopsin domain-containing protein</fullName>
    </recommendedName>
</protein>
<keyword evidence="4 6" id="KW-0472">Membrane</keyword>
<evidence type="ECO:0000256" key="3">
    <source>
        <dbReference type="ARBA" id="ARBA00022989"/>
    </source>
</evidence>
<dbReference type="InterPro" id="IPR049326">
    <property type="entry name" value="Rhodopsin_dom_fungi"/>
</dbReference>
<organism evidence="8 9">
    <name type="scientific">Talaromyces amestolkiae</name>
    <dbReference type="NCBI Taxonomy" id="1196081"/>
    <lineage>
        <taxon>Eukaryota</taxon>
        <taxon>Fungi</taxon>
        <taxon>Dikarya</taxon>
        <taxon>Ascomycota</taxon>
        <taxon>Pezizomycotina</taxon>
        <taxon>Eurotiomycetes</taxon>
        <taxon>Eurotiomycetidae</taxon>
        <taxon>Eurotiales</taxon>
        <taxon>Trichocomaceae</taxon>
        <taxon>Talaromyces</taxon>
        <taxon>Talaromyces sect. Talaromyces</taxon>
    </lineage>
</organism>
<evidence type="ECO:0000256" key="6">
    <source>
        <dbReference type="SAM" id="Phobius"/>
    </source>
</evidence>
<evidence type="ECO:0000256" key="1">
    <source>
        <dbReference type="ARBA" id="ARBA00004141"/>
    </source>
</evidence>
<evidence type="ECO:0000313" key="9">
    <source>
        <dbReference type="Proteomes" id="UP000249363"/>
    </source>
</evidence>
<dbReference type="PANTHER" id="PTHR33048">
    <property type="entry name" value="PTH11-LIKE INTEGRAL MEMBRANE PROTEIN (AFU_ORTHOLOGUE AFUA_5G11245)"/>
    <property type="match status" value="1"/>
</dbReference>
<dbReference type="RefSeq" id="XP_040738395.1">
    <property type="nucleotide sequence ID" value="XM_040882857.1"/>
</dbReference>
<proteinExistence type="inferred from homology"/>
<reference evidence="8 9" key="1">
    <citation type="journal article" date="2017" name="Biotechnol. Biofuels">
        <title>Differential beta-glucosidase expression as a function of carbon source availability in Talaromyces amestolkiae: a genomic and proteomic approach.</title>
        <authorList>
            <person name="de Eugenio L.I."/>
            <person name="Mendez-Liter J.A."/>
            <person name="Nieto-Dominguez M."/>
            <person name="Alonso L."/>
            <person name="Gil-Munoz J."/>
            <person name="Barriuso J."/>
            <person name="Prieto A."/>
            <person name="Martinez M.J."/>
        </authorList>
    </citation>
    <scope>NUCLEOTIDE SEQUENCE [LARGE SCALE GENOMIC DNA]</scope>
    <source>
        <strain evidence="8 9">CIB</strain>
    </source>
</reference>
<evidence type="ECO:0000256" key="5">
    <source>
        <dbReference type="ARBA" id="ARBA00038359"/>
    </source>
</evidence>
<dbReference type="STRING" id="1196081.A0A364LDU0"/>
<dbReference type="Pfam" id="PF20684">
    <property type="entry name" value="Fung_rhodopsin"/>
    <property type="match status" value="1"/>
</dbReference>
<keyword evidence="2 6" id="KW-0812">Transmembrane</keyword>
<dbReference type="EMBL" id="MIKG01000027">
    <property type="protein sequence ID" value="RAO73881.1"/>
    <property type="molecule type" value="Genomic_DNA"/>
</dbReference>
<dbReference type="Proteomes" id="UP000249363">
    <property type="component" value="Unassembled WGS sequence"/>
</dbReference>
<dbReference type="GO" id="GO:0016020">
    <property type="term" value="C:membrane"/>
    <property type="evidence" value="ECO:0007669"/>
    <property type="project" value="UniProtKB-SubCell"/>
</dbReference>
<gene>
    <name evidence="8" type="ORF">BHQ10_009893</name>
</gene>
<feature type="transmembrane region" description="Helical" evidence="6">
    <location>
        <begin position="99"/>
        <end position="120"/>
    </location>
</feature>
<name>A0A364LDU0_TALAM</name>
<keyword evidence="3 6" id="KW-1133">Transmembrane helix</keyword>
<accession>A0A364LDU0</accession>
<feature type="transmembrane region" description="Helical" evidence="6">
    <location>
        <begin position="6"/>
        <end position="30"/>
    </location>
</feature>
<comment type="caution">
    <text evidence="8">The sequence shown here is derived from an EMBL/GenBank/DDBJ whole genome shotgun (WGS) entry which is preliminary data.</text>
</comment>
<dbReference type="GeneID" id="63799107"/>
<feature type="transmembrane region" description="Helical" evidence="6">
    <location>
        <begin position="42"/>
        <end position="64"/>
    </location>
</feature>
<feature type="transmembrane region" description="Helical" evidence="6">
    <location>
        <begin position="262"/>
        <end position="285"/>
    </location>
</feature>
<feature type="domain" description="Rhodopsin" evidence="7">
    <location>
        <begin position="26"/>
        <end position="290"/>
    </location>
</feature>
<sequence>MTYATPAAVIVISVLFPILGILVVSLRFYTRGRAKIRPWIDDWLTIPALLLEIALAGLLIWGAATHSLGDLLPPPNVPGPDGYLLSDSDQQIRLQQIQYFFDFIGVFAFGTLKLSILFFYRKIFCAIPSTNSGRAPIFDIITTVMIVLVVVWTLAFGIGAIFLCGVHPKNAWAPVAVVAEKCSAQLIFLEGYAISDFIMDVIIWALPHPKIWALHMDFQRKLAVTGVFFVGLLTIAASATRMAIYIKYIVNAFAQSDGETLITYLLFWTMIECGLGVIVVCLPTLRSLLGRWTVKISPGSILSNIRNVWTLHSSTASNTEQRDSRFYGFDKSDNPPYLLSNMQSSSAGGVGASVQTHIVGAPHDMEGRESVGSGIGLKREVEQFESC</sequence>
<dbReference type="AlphaFoldDB" id="A0A364LDU0"/>
<feature type="transmembrane region" description="Helical" evidence="6">
    <location>
        <begin position="183"/>
        <end position="206"/>
    </location>
</feature>
<feature type="transmembrane region" description="Helical" evidence="6">
    <location>
        <begin position="140"/>
        <end position="163"/>
    </location>
</feature>
<dbReference type="InterPro" id="IPR052337">
    <property type="entry name" value="SAT4-like"/>
</dbReference>
<comment type="subcellular location">
    <subcellularLocation>
        <location evidence="1">Membrane</location>
        <topology evidence="1">Multi-pass membrane protein</topology>
    </subcellularLocation>
</comment>
<keyword evidence="9" id="KW-1185">Reference proteome</keyword>
<comment type="similarity">
    <text evidence="5">Belongs to the SAT4 family.</text>
</comment>
<evidence type="ECO:0000256" key="4">
    <source>
        <dbReference type="ARBA" id="ARBA00023136"/>
    </source>
</evidence>